<accession>A0ABS5HFD1</accession>
<gene>
    <name evidence="1" type="ORF">KDD93_00045</name>
</gene>
<comment type="caution">
    <text evidence="1">The sequence shown here is derived from an EMBL/GenBank/DDBJ whole genome shotgun (WGS) entry which is preliminary data.</text>
</comment>
<dbReference type="RefSeq" id="WP_212141289.1">
    <property type="nucleotide sequence ID" value="NZ_JAGSSW010000001.1"/>
</dbReference>
<evidence type="ECO:0000313" key="2">
    <source>
        <dbReference type="Proteomes" id="UP000682951"/>
    </source>
</evidence>
<keyword evidence="2" id="KW-1185">Reference proteome</keyword>
<sequence length="110" mass="13068">MMCVSFEDMCEVFKKAEKSDLRYLFHIKPRKPKEQIISEQNAKLSEYWSKQEYLPPQKAILLRVKSNLTKHAEFLNQKEESIRDCIKMILSTKRVDTIHAIAKKILKELE</sequence>
<evidence type="ECO:0000313" key="1">
    <source>
        <dbReference type="EMBL" id="MBR8462966.1"/>
    </source>
</evidence>
<dbReference type="Proteomes" id="UP000682951">
    <property type="component" value="Unassembled WGS sequence"/>
</dbReference>
<organism evidence="1 2">
    <name type="scientific">Campylobacter anatolicus</name>
    <dbReference type="NCBI Taxonomy" id="2829105"/>
    <lineage>
        <taxon>Bacteria</taxon>
        <taxon>Pseudomonadati</taxon>
        <taxon>Campylobacterota</taxon>
        <taxon>Epsilonproteobacteria</taxon>
        <taxon>Campylobacterales</taxon>
        <taxon>Campylobacteraceae</taxon>
        <taxon>Campylobacter</taxon>
    </lineage>
</organism>
<proteinExistence type="predicted"/>
<protein>
    <submittedName>
        <fullName evidence="1">Uncharacterized protein</fullName>
    </submittedName>
</protein>
<reference evidence="1 2" key="1">
    <citation type="submission" date="2021-04" db="EMBL/GenBank/DDBJ databases">
        <title>Molecular and phenotypic characterization and identification of bacterial isolates recovered from the Anatolian ground squirrels (Spermophilus xanthoprymnus) and which have the potential to form a new species in the Campylobacter genus.</title>
        <authorList>
            <person name="Aydin F."/>
            <person name="Abay S."/>
            <person name="Kayman T."/>
            <person name="Karakaya E."/>
            <person name="Mustak H.K."/>
            <person name="Mustak I.B."/>
            <person name="Bilgin N."/>
            <person name="Duzler A."/>
            <person name="Sahin O."/>
            <person name="Guran O."/>
            <person name="Saticioglu I.B."/>
        </authorList>
    </citation>
    <scope>NUCLEOTIDE SEQUENCE [LARGE SCALE GENOMIC DNA]</scope>
    <source>
        <strain evidence="2">faydin-G24</strain>
    </source>
</reference>
<name>A0ABS5HFD1_9BACT</name>
<dbReference type="EMBL" id="JAGSSW010000001">
    <property type="protein sequence ID" value="MBR8462966.1"/>
    <property type="molecule type" value="Genomic_DNA"/>
</dbReference>